<dbReference type="Gene3D" id="2.30.30.940">
    <property type="match status" value="1"/>
</dbReference>
<sequence>GDIGYILGIDAENEALTVDFDGRVATLSFEQLMQLEHAWAMTVHKSQGSEYRAVVLALAQAAPRLLTRGVLYTAVTRAKELLIAVGDEETAHRMIDNHVQSRRYSGLRIRLCSEK</sequence>
<evidence type="ECO:0000256" key="1">
    <source>
        <dbReference type="ARBA" id="ARBA00022741"/>
    </source>
</evidence>
<evidence type="ECO:0000313" key="4">
    <source>
        <dbReference type="EMBL" id="HIS96779.1"/>
    </source>
</evidence>
<evidence type="ECO:0000313" key="5">
    <source>
        <dbReference type="Proteomes" id="UP000886876"/>
    </source>
</evidence>
<dbReference type="InterPro" id="IPR027785">
    <property type="entry name" value="UvrD-like_helicase_C"/>
</dbReference>
<proteinExistence type="predicted"/>
<organism evidence="4 5">
    <name type="scientific">Candidatus Scatomorpha pullistercoris</name>
    <dbReference type="NCBI Taxonomy" id="2840929"/>
    <lineage>
        <taxon>Bacteria</taxon>
        <taxon>Bacillati</taxon>
        <taxon>Bacillota</taxon>
        <taxon>Clostridia</taxon>
        <taxon>Eubacteriales</taxon>
        <taxon>Candidatus Scatomorpha</taxon>
    </lineage>
</organism>
<dbReference type="EMBL" id="DVJS01000050">
    <property type="protein sequence ID" value="HIS96779.1"/>
    <property type="molecule type" value="Genomic_DNA"/>
</dbReference>
<reference evidence="4" key="2">
    <citation type="journal article" date="2021" name="PeerJ">
        <title>Extensive microbial diversity within the chicken gut microbiome revealed by metagenomics and culture.</title>
        <authorList>
            <person name="Gilroy R."/>
            <person name="Ravi A."/>
            <person name="Getino M."/>
            <person name="Pursley I."/>
            <person name="Horton D.L."/>
            <person name="Alikhan N.F."/>
            <person name="Baker D."/>
            <person name="Gharbi K."/>
            <person name="Hall N."/>
            <person name="Watson M."/>
            <person name="Adriaenssens E.M."/>
            <person name="Foster-Nyarko E."/>
            <person name="Jarju S."/>
            <person name="Secka A."/>
            <person name="Antonio M."/>
            <person name="Oren A."/>
            <person name="Chaudhuri R.R."/>
            <person name="La Ragione R."/>
            <person name="Hildebrand F."/>
            <person name="Pallen M.J."/>
        </authorList>
    </citation>
    <scope>NUCLEOTIDE SEQUENCE</scope>
    <source>
        <strain evidence="4">ChiHecec3B27-6122</strain>
    </source>
</reference>
<reference evidence="4" key="1">
    <citation type="submission" date="2020-10" db="EMBL/GenBank/DDBJ databases">
        <authorList>
            <person name="Gilroy R."/>
        </authorList>
    </citation>
    <scope>NUCLEOTIDE SEQUENCE</scope>
    <source>
        <strain evidence="4">ChiHecec3B27-6122</strain>
    </source>
</reference>
<dbReference type="InterPro" id="IPR027417">
    <property type="entry name" value="P-loop_NTPase"/>
</dbReference>
<keyword evidence="1" id="KW-0547">Nucleotide-binding</keyword>
<evidence type="ECO:0000256" key="2">
    <source>
        <dbReference type="ARBA" id="ARBA00022840"/>
    </source>
</evidence>
<feature type="domain" description="UvrD-like helicase C-terminal" evidence="3">
    <location>
        <begin position="37"/>
        <end position="84"/>
    </location>
</feature>
<keyword evidence="2 4" id="KW-0067">ATP-binding</keyword>
<evidence type="ECO:0000259" key="3">
    <source>
        <dbReference type="Pfam" id="PF13538"/>
    </source>
</evidence>
<dbReference type="GO" id="GO:0003678">
    <property type="term" value="F:DNA helicase activity"/>
    <property type="evidence" value="ECO:0007669"/>
    <property type="project" value="UniProtKB-ARBA"/>
</dbReference>
<feature type="non-terminal residue" evidence="4">
    <location>
        <position position="1"/>
    </location>
</feature>
<dbReference type="InterPro" id="IPR050534">
    <property type="entry name" value="Coronavir_polyprotein_1ab"/>
</dbReference>
<dbReference type="PANTHER" id="PTHR43788">
    <property type="entry name" value="DNA2/NAM7 HELICASE FAMILY MEMBER"/>
    <property type="match status" value="1"/>
</dbReference>
<dbReference type="CDD" id="cd18809">
    <property type="entry name" value="SF1_C_RecD"/>
    <property type="match status" value="1"/>
</dbReference>
<dbReference type="Proteomes" id="UP000886876">
    <property type="component" value="Unassembled WGS sequence"/>
</dbReference>
<protein>
    <submittedName>
        <fullName evidence="4">ATP-binding domain-containing protein</fullName>
    </submittedName>
</protein>
<dbReference type="GO" id="GO:0005524">
    <property type="term" value="F:ATP binding"/>
    <property type="evidence" value="ECO:0007669"/>
    <property type="project" value="UniProtKB-KW"/>
</dbReference>
<accession>A0A9D1G4X7</accession>
<name>A0A9D1G4X7_9FIRM</name>
<gene>
    <name evidence="4" type="ORF">IAD42_02270</name>
</gene>
<dbReference type="PANTHER" id="PTHR43788:SF6">
    <property type="entry name" value="DNA HELICASE B"/>
    <property type="match status" value="1"/>
</dbReference>
<dbReference type="Pfam" id="PF13538">
    <property type="entry name" value="UvrD_C_2"/>
    <property type="match status" value="1"/>
</dbReference>
<dbReference type="AlphaFoldDB" id="A0A9D1G4X7"/>
<comment type="caution">
    <text evidence="4">The sequence shown here is derived from an EMBL/GenBank/DDBJ whole genome shotgun (WGS) entry which is preliminary data.</text>
</comment>
<dbReference type="SUPFAM" id="SSF52540">
    <property type="entry name" value="P-loop containing nucleoside triphosphate hydrolases"/>
    <property type="match status" value="1"/>
</dbReference>
<dbReference type="Gene3D" id="3.40.50.300">
    <property type="entry name" value="P-loop containing nucleotide triphosphate hydrolases"/>
    <property type="match status" value="1"/>
</dbReference>